<dbReference type="InterPro" id="IPR023696">
    <property type="entry name" value="Ureohydrolase_dom_sf"/>
</dbReference>
<dbReference type="PRINTS" id="PR00116">
    <property type="entry name" value="ARGINASE"/>
</dbReference>
<evidence type="ECO:0000256" key="4">
    <source>
        <dbReference type="ARBA" id="ARBA00022503"/>
    </source>
</evidence>
<dbReference type="GO" id="GO:0030145">
    <property type="term" value="F:manganese ion binding"/>
    <property type="evidence" value="ECO:0007669"/>
    <property type="project" value="TreeGrafter"/>
</dbReference>
<dbReference type="InterPro" id="IPR006035">
    <property type="entry name" value="Ureohydrolase"/>
</dbReference>
<protein>
    <recommendedName>
        <fullName evidence="3 9">Arginase</fullName>
        <ecNumber evidence="2 9">3.5.3.1</ecNumber>
    </recommendedName>
</protein>
<evidence type="ECO:0000313" key="15">
    <source>
        <dbReference type="Proteomes" id="UP000297900"/>
    </source>
</evidence>
<keyword evidence="6 12" id="KW-0378">Hydrolase</keyword>
<evidence type="ECO:0000256" key="9">
    <source>
        <dbReference type="NCBIfam" id="TIGR01229"/>
    </source>
</evidence>
<dbReference type="Gene3D" id="3.40.800.10">
    <property type="entry name" value="Ureohydrolase domain"/>
    <property type="match status" value="1"/>
</dbReference>
<feature type="binding site" evidence="10">
    <location>
        <position position="128"/>
    </location>
    <ligand>
        <name>Mn(2+)</name>
        <dbReference type="ChEBI" id="CHEBI:29035"/>
        <label>1</label>
    </ligand>
</feature>
<dbReference type="PROSITE" id="PS51409">
    <property type="entry name" value="ARGINASE_2"/>
    <property type="match status" value="1"/>
</dbReference>
<evidence type="ECO:0000256" key="6">
    <source>
        <dbReference type="ARBA" id="ARBA00022801"/>
    </source>
</evidence>
<evidence type="ECO:0000256" key="2">
    <source>
        <dbReference type="ARBA" id="ARBA00012168"/>
    </source>
</evidence>
<organism evidence="14 15">
    <name type="scientific">Cohnella luojiensis</name>
    <dbReference type="NCBI Taxonomy" id="652876"/>
    <lineage>
        <taxon>Bacteria</taxon>
        <taxon>Bacillati</taxon>
        <taxon>Bacillota</taxon>
        <taxon>Bacilli</taxon>
        <taxon>Bacillales</taxon>
        <taxon>Paenibacillaceae</taxon>
        <taxon>Cohnella</taxon>
    </lineage>
</organism>
<feature type="binding site" evidence="10">
    <location>
        <position position="130"/>
    </location>
    <ligand>
        <name>Mn(2+)</name>
        <dbReference type="ChEBI" id="CHEBI:29035"/>
        <label>1</label>
    </ligand>
</feature>
<name>A0A4Y8LR22_9BACL</name>
<keyword evidence="4 13" id="KW-0056">Arginine metabolism</keyword>
<dbReference type="FunFam" id="3.40.800.10:FF:000005">
    <property type="entry name" value="Arginase"/>
    <property type="match status" value="1"/>
</dbReference>
<evidence type="ECO:0000256" key="3">
    <source>
        <dbReference type="ARBA" id="ARBA00018123"/>
    </source>
</evidence>
<dbReference type="GO" id="GO:0005737">
    <property type="term" value="C:cytoplasm"/>
    <property type="evidence" value="ECO:0007669"/>
    <property type="project" value="TreeGrafter"/>
</dbReference>
<dbReference type="CDD" id="cd09989">
    <property type="entry name" value="Arginase"/>
    <property type="match status" value="1"/>
</dbReference>
<dbReference type="RefSeq" id="WP_135154000.1">
    <property type="nucleotide sequence ID" value="NZ_SOMN01000037.1"/>
</dbReference>
<comment type="caution">
    <text evidence="14">The sequence shown here is derived from an EMBL/GenBank/DDBJ whole genome shotgun (WGS) entry which is preliminary data.</text>
</comment>
<keyword evidence="7 10" id="KW-0464">Manganese</keyword>
<dbReference type="EMBL" id="SOMN01000037">
    <property type="protein sequence ID" value="TFE23204.1"/>
    <property type="molecule type" value="Genomic_DNA"/>
</dbReference>
<feature type="binding site" evidence="10">
    <location>
        <position position="230"/>
    </location>
    <ligand>
        <name>Mn(2+)</name>
        <dbReference type="ChEBI" id="CHEBI:29035"/>
        <label>1</label>
    </ligand>
</feature>
<dbReference type="GO" id="GO:0006525">
    <property type="term" value="P:arginine metabolic process"/>
    <property type="evidence" value="ECO:0007669"/>
    <property type="project" value="UniProtKB-KW"/>
</dbReference>
<dbReference type="EC" id="3.5.3.1" evidence="2 9"/>
<evidence type="ECO:0000256" key="12">
    <source>
        <dbReference type="RuleBase" id="RU003684"/>
    </source>
</evidence>
<comment type="pathway">
    <text evidence="1">Nitrogen metabolism; urea cycle; L-ornithine and urea from L-arginine: step 1/1.</text>
</comment>
<evidence type="ECO:0000256" key="1">
    <source>
        <dbReference type="ARBA" id="ARBA00005098"/>
    </source>
</evidence>
<accession>A0A4Y8LR22</accession>
<dbReference type="Proteomes" id="UP000297900">
    <property type="component" value="Unassembled WGS sequence"/>
</dbReference>
<dbReference type="PANTHER" id="PTHR43782:SF3">
    <property type="entry name" value="ARGINASE"/>
    <property type="match status" value="1"/>
</dbReference>
<sequence length="303" mass="32234">MDPQKNKNVSIIGVPMDLGADRRGVDMGPSALRCACLQEKLEGLGFVVHDQGDLRIERPKNPFGSEGNLKYLNEIIRANAELCGKVESEMKQGRFPLVIGGDHSIAIGTIKGVLKQVERLGVIWFDAHADANTAETSPSGNIHGMSLAVSLGFGHPDLVSIGGEHAAIRPGNVAIIGVRTIDPGEKKFLKEQGVHVFTMKDIDSMGMKRVVEQAIGIASDGTDGIHLSLDMDGMDPSEAPGVGTPVLGGLSYRESHLAMEMIGESRLLVSAELVEVNPILDHCNRTAKTAVSLVGSLFGESIL</sequence>
<feature type="binding site" evidence="10">
    <location>
        <position position="126"/>
    </location>
    <ligand>
        <name>Mn(2+)</name>
        <dbReference type="ChEBI" id="CHEBI:29035"/>
        <label>2</label>
    </ligand>
</feature>
<evidence type="ECO:0000313" key="14">
    <source>
        <dbReference type="EMBL" id="TFE23204.1"/>
    </source>
</evidence>
<dbReference type="NCBIfam" id="TIGR01229">
    <property type="entry name" value="rocF_arginase"/>
    <property type="match status" value="1"/>
</dbReference>
<dbReference type="Pfam" id="PF00491">
    <property type="entry name" value="Arginase"/>
    <property type="match status" value="1"/>
</dbReference>
<evidence type="ECO:0000256" key="11">
    <source>
        <dbReference type="PROSITE-ProRule" id="PRU00742"/>
    </source>
</evidence>
<dbReference type="GO" id="GO:0004053">
    <property type="term" value="F:arginase activity"/>
    <property type="evidence" value="ECO:0007669"/>
    <property type="project" value="UniProtKB-UniRule"/>
</dbReference>
<keyword evidence="5 10" id="KW-0479">Metal-binding</keyword>
<evidence type="ECO:0000256" key="5">
    <source>
        <dbReference type="ARBA" id="ARBA00022723"/>
    </source>
</evidence>
<dbReference type="GO" id="GO:0000050">
    <property type="term" value="P:urea cycle"/>
    <property type="evidence" value="ECO:0007669"/>
    <property type="project" value="UniProtKB-UniPathway"/>
</dbReference>
<feature type="binding site" evidence="10">
    <location>
        <position position="232"/>
    </location>
    <ligand>
        <name>Mn(2+)</name>
        <dbReference type="ChEBI" id="CHEBI:29035"/>
        <label>2</label>
    </ligand>
</feature>
<dbReference type="AlphaFoldDB" id="A0A4Y8LR22"/>
<evidence type="ECO:0000256" key="7">
    <source>
        <dbReference type="ARBA" id="ARBA00023211"/>
    </source>
</evidence>
<dbReference type="OrthoDB" id="9789727at2"/>
<dbReference type="InterPro" id="IPR020855">
    <property type="entry name" value="Ureohydrolase_Mn_BS"/>
</dbReference>
<feature type="binding site" evidence="10">
    <location>
        <position position="103"/>
    </location>
    <ligand>
        <name>Mn(2+)</name>
        <dbReference type="ChEBI" id="CHEBI:29035"/>
        <label>1</label>
    </ligand>
</feature>
<comment type="similarity">
    <text evidence="11 12">Belongs to the arginase family.</text>
</comment>
<gene>
    <name evidence="14" type="primary">rocF</name>
    <name evidence="14" type="ORF">E2980_19910</name>
</gene>
<reference evidence="14 15" key="1">
    <citation type="submission" date="2019-03" db="EMBL/GenBank/DDBJ databases">
        <title>Cohnella endophytica sp. nov., a novel endophytic bacterium isolated from bark of Sonneratia apetala.</title>
        <authorList>
            <person name="Tuo L."/>
        </authorList>
    </citation>
    <scope>NUCLEOTIDE SEQUENCE [LARGE SCALE GENOMIC DNA]</scope>
    <source>
        <strain evidence="14 15">CCTCC AB 208254</strain>
    </source>
</reference>
<evidence type="ECO:0000256" key="10">
    <source>
        <dbReference type="PIRSR" id="PIRSR036979-1"/>
    </source>
</evidence>
<dbReference type="PROSITE" id="PS01053">
    <property type="entry name" value="ARGINASE_1"/>
    <property type="match status" value="1"/>
</dbReference>
<dbReference type="SUPFAM" id="SSF52768">
    <property type="entry name" value="Arginase/deacetylase"/>
    <property type="match status" value="1"/>
</dbReference>
<comment type="catalytic activity">
    <reaction evidence="8 13">
        <text>L-arginine + H2O = urea + L-ornithine</text>
        <dbReference type="Rhea" id="RHEA:20569"/>
        <dbReference type="ChEBI" id="CHEBI:15377"/>
        <dbReference type="ChEBI" id="CHEBI:16199"/>
        <dbReference type="ChEBI" id="CHEBI:32682"/>
        <dbReference type="ChEBI" id="CHEBI:46911"/>
        <dbReference type="EC" id="3.5.3.1"/>
    </reaction>
</comment>
<comment type="cofactor">
    <cofactor evidence="10 13">
        <name>Mn(2+)</name>
        <dbReference type="ChEBI" id="CHEBI:29035"/>
    </cofactor>
    <text evidence="10 13">Binds 2 manganese ions per subunit.</text>
</comment>
<dbReference type="PIRSF" id="PIRSF036979">
    <property type="entry name" value="Arginase"/>
    <property type="match status" value="1"/>
</dbReference>
<evidence type="ECO:0000256" key="13">
    <source>
        <dbReference type="RuleBase" id="RU361159"/>
    </source>
</evidence>
<dbReference type="UniPathway" id="UPA00158">
    <property type="reaction ID" value="UER00270"/>
</dbReference>
<evidence type="ECO:0000256" key="8">
    <source>
        <dbReference type="ARBA" id="ARBA00047391"/>
    </source>
</evidence>
<proteinExistence type="inferred from homology"/>
<dbReference type="PANTHER" id="PTHR43782">
    <property type="entry name" value="ARGINASE"/>
    <property type="match status" value="1"/>
</dbReference>
<keyword evidence="15" id="KW-1185">Reference proteome</keyword>
<dbReference type="InterPro" id="IPR014033">
    <property type="entry name" value="Arginase"/>
</dbReference>